<feature type="region of interest" description="Disordered" evidence="1">
    <location>
        <begin position="1"/>
        <end position="23"/>
    </location>
</feature>
<feature type="compositionally biased region" description="Polar residues" evidence="1">
    <location>
        <begin position="54"/>
        <end position="63"/>
    </location>
</feature>
<sequence>MRRGHVMEDEEEDDEDFDDNEEAIHLRGRYFPNLLRSEDDEENERMRNRRANKMVNNSWPPMT</sequence>
<protein>
    <submittedName>
        <fullName evidence="3">Uncharacterized protein</fullName>
    </submittedName>
</protein>
<proteinExistence type="predicted"/>
<organism evidence="2 3">
    <name type="scientific">Meloidogyne javanica</name>
    <name type="common">Root-knot nematode worm</name>
    <dbReference type="NCBI Taxonomy" id="6303"/>
    <lineage>
        <taxon>Eukaryota</taxon>
        <taxon>Metazoa</taxon>
        <taxon>Ecdysozoa</taxon>
        <taxon>Nematoda</taxon>
        <taxon>Chromadorea</taxon>
        <taxon>Rhabditida</taxon>
        <taxon>Tylenchina</taxon>
        <taxon>Tylenchomorpha</taxon>
        <taxon>Tylenchoidea</taxon>
        <taxon>Meloidogynidae</taxon>
        <taxon>Meloidogyninae</taxon>
        <taxon>Meloidogyne</taxon>
        <taxon>Meloidogyne incognita group</taxon>
    </lineage>
</organism>
<dbReference type="Proteomes" id="UP000887561">
    <property type="component" value="Unplaced"/>
</dbReference>
<evidence type="ECO:0000313" key="2">
    <source>
        <dbReference type="Proteomes" id="UP000887561"/>
    </source>
</evidence>
<evidence type="ECO:0000256" key="1">
    <source>
        <dbReference type="SAM" id="MobiDB-lite"/>
    </source>
</evidence>
<accession>A0A915LNB5</accession>
<dbReference type="WBParaSite" id="scaffold1456_cov200.g3123">
    <property type="protein sequence ID" value="scaffold1456_cov200.g3123"/>
    <property type="gene ID" value="scaffold1456_cov200.g3123"/>
</dbReference>
<name>A0A915LNB5_MELJA</name>
<dbReference type="AlphaFoldDB" id="A0A915LNB5"/>
<reference evidence="3" key="1">
    <citation type="submission" date="2022-11" db="UniProtKB">
        <authorList>
            <consortium name="WormBaseParasite"/>
        </authorList>
    </citation>
    <scope>IDENTIFICATION</scope>
</reference>
<feature type="compositionally biased region" description="Acidic residues" evidence="1">
    <location>
        <begin position="8"/>
        <end position="21"/>
    </location>
</feature>
<feature type="region of interest" description="Disordered" evidence="1">
    <location>
        <begin position="38"/>
        <end position="63"/>
    </location>
</feature>
<keyword evidence="2" id="KW-1185">Reference proteome</keyword>
<evidence type="ECO:0000313" key="3">
    <source>
        <dbReference type="WBParaSite" id="scaffold1456_cov200.g3123"/>
    </source>
</evidence>